<evidence type="ECO:0000259" key="1">
    <source>
        <dbReference type="Pfam" id="PF14261"/>
    </source>
</evidence>
<evidence type="ECO:0000313" key="2">
    <source>
        <dbReference type="EMBL" id="RRR68244.1"/>
    </source>
</evidence>
<sequence>MDDQTAADFDGAWKYALEHYMPACLHLFFPKVYAGVDWGQPLIFCDKELEQINPEANTGKLRVDKLIRVAWRNGQPMTIFVHLEIQAQRDVDFAKRMCRYHVRLFDRQNGPVLSLAVLADDDLQWRPDHFGYDIADCELMLRFPTVKLWALDAQMLEASANPIATITLIHRDAQATRHDPEERMRRKIVRFRACLRQGYTAEDLRHLYRLLDQLMRLPPSIDEPVRATMRQIEQEERGMTAFVTSIERLARAEGAVEAKHEIVLRLLKRKLVALNPALEAEVAALDTTQLDALSEALLSFTVQTNLEAWLRGEREGWDAPAFEASVYVQAERNMVLRLLKRKLGTLSEALEAQVATLNPTLLEPLSEALLNFTTQADLEAWLRGQGGG</sequence>
<feature type="domain" description="DUF4351" evidence="1">
    <location>
        <begin position="253"/>
        <end position="310"/>
    </location>
</feature>
<organism evidence="2 3">
    <name type="scientific">Candidatus Viridilinea halotolerans</name>
    <dbReference type="NCBI Taxonomy" id="2491704"/>
    <lineage>
        <taxon>Bacteria</taxon>
        <taxon>Bacillati</taxon>
        <taxon>Chloroflexota</taxon>
        <taxon>Chloroflexia</taxon>
        <taxon>Chloroflexales</taxon>
        <taxon>Chloroflexineae</taxon>
        <taxon>Oscillochloridaceae</taxon>
        <taxon>Candidatus Viridilinea</taxon>
    </lineage>
</organism>
<dbReference type="Proteomes" id="UP000280307">
    <property type="component" value="Unassembled WGS sequence"/>
</dbReference>
<gene>
    <name evidence="2" type="ORF">EI684_17855</name>
</gene>
<protein>
    <submittedName>
        <fullName evidence="2">DUF4351 domain-containing protein</fullName>
    </submittedName>
</protein>
<name>A0A426TTQ9_9CHLR</name>
<feature type="domain" description="DUF4351" evidence="1">
    <location>
        <begin position="329"/>
        <end position="382"/>
    </location>
</feature>
<dbReference type="PANTHER" id="PTHR35586:SF1">
    <property type="entry name" value="SLL1691 PROTEIN"/>
    <property type="match status" value="1"/>
</dbReference>
<dbReference type="InterPro" id="IPR025587">
    <property type="entry name" value="DUF4351"/>
</dbReference>
<dbReference type="EMBL" id="RSAS01000735">
    <property type="protein sequence ID" value="RRR68244.1"/>
    <property type="molecule type" value="Genomic_DNA"/>
</dbReference>
<comment type="caution">
    <text evidence="2">The sequence shown here is derived from an EMBL/GenBank/DDBJ whole genome shotgun (WGS) entry which is preliminary data.</text>
</comment>
<evidence type="ECO:0000313" key="3">
    <source>
        <dbReference type="Proteomes" id="UP000280307"/>
    </source>
</evidence>
<proteinExistence type="predicted"/>
<reference evidence="2 3" key="1">
    <citation type="submission" date="2018-12" db="EMBL/GenBank/DDBJ databases">
        <title>Genome Sequence of Candidatus Viridilinea halotolerans isolated from saline sulfide-rich spring.</title>
        <authorList>
            <person name="Grouzdev D.S."/>
            <person name="Burganskaya E.I."/>
            <person name="Krutkina M.S."/>
            <person name="Sukhacheva M.V."/>
            <person name="Gorlenko V.M."/>
        </authorList>
    </citation>
    <scope>NUCLEOTIDE SEQUENCE [LARGE SCALE GENOMIC DNA]</scope>
    <source>
        <strain evidence="2">Chok-6</strain>
    </source>
</reference>
<accession>A0A426TTQ9</accession>
<dbReference type="AlphaFoldDB" id="A0A426TTQ9"/>
<dbReference type="Pfam" id="PF14261">
    <property type="entry name" value="DUF4351"/>
    <property type="match status" value="2"/>
</dbReference>
<dbReference type="PANTHER" id="PTHR35586">
    <property type="entry name" value="SLL1691 PROTEIN"/>
    <property type="match status" value="1"/>
</dbReference>